<evidence type="ECO:0000313" key="3">
    <source>
        <dbReference type="EMBL" id="SHO61423.1"/>
    </source>
</evidence>
<keyword evidence="1" id="KW-0732">Signal</keyword>
<keyword evidence="4" id="KW-1185">Reference proteome</keyword>
<protein>
    <submittedName>
        <fullName evidence="3">IPT/TIG domain-containing protein</fullName>
    </submittedName>
</protein>
<feature type="domain" description="IPT/TIG" evidence="2">
    <location>
        <begin position="125"/>
        <end position="201"/>
    </location>
</feature>
<gene>
    <name evidence="3" type="ORF">SAMN04488108_1332</name>
</gene>
<evidence type="ECO:0000259" key="2">
    <source>
        <dbReference type="Pfam" id="PF01833"/>
    </source>
</evidence>
<dbReference type="STRING" id="1073327.SAMN04488108_1332"/>
<dbReference type="OrthoDB" id="103335at2"/>
<evidence type="ECO:0000313" key="4">
    <source>
        <dbReference type="Proteomes" id="UP000184609"/>
    </source>
</evidence>
<proteinExistence type="predicted"/>
<dbReference type="InterPro" id="IPR002909">
    <property type="entry name" value="IPT_dom"/>
</dbReference>
<dbReference type="InterPro" id="IPR015915">
    <property type="entry name" value="Kelch-typ_b-propeller"/>
</dbReference>
<dbReference type="EMBL" id="FRXN01000002">
    <property type="protein sequence ID" value="SHO61423.1"/>
    <property type="molecule type" value="Genomic_DNA"/>
</dbReference>
<dbReference type="AlphaFoldDB" id="A0A1M7Z915"/>
<organism evidence="3 4">
    <name type="scientific">Algoriphagus zhangzhouensis</name>
    <dbReference type="NCBI Taxonomy" id="1073327"/>
    <lineage>
        <taxon>Bacteria</taxon>
        <taxon>Pseudomonadati</taxon>
        <taxon>Bacteroidota</taxon>
        <taxon>Cytophagia</taxon>
        <taxon>Cytophagales</taxon>
        <taxon>Cyclobacteriaceae</taxon>
        <taxon>Algoriphagus</taxon>
    </lineage>
</organism>
<dbReference type="Gene3D" id="2.120.10.80">
    <property type="entry name" value="Kelch-type beta propeller"/>
    <property type="match status" value="1"/>
</dbReference>
<dbReference type="Pfam" id="PF01833">
    <property type="entry name" value="TIG"/>
    <property type="match status" value="1"/>
</dbReference>
<dbReference type="RefSeq" id="WP_073571006.1">
    <property type="nucleotide sequence ID" value="NZ_FRXN01000002.1"/>
</dbReference>
<name>A0A1M7Z915_9BACT</name>
<dbReference type="InterPro" id="IPR014756">
    <property type="entry name" value="Ig_E-set"/>
</dbReference>
<dbReference type="InterPro" id="IPR013783">
    <property type="entry name" value="Ig-like_fold"/>
</dbReference>
<dbReference type="Gene3D" id="2.60.40.10">
    <property type="entry name" value="Immunoglobulins"/>
    <property type="match status" value="1"/>
</dbReference>
<evidence type="ECO:0000256" key="1">
    <source>
        <dbReference type="SAM" id="SignalP"/>
    </source>
</evidence>
<feature type="chain" id="PRO_5009929963" evidence="1">
    <location>
        <begin position="21"/>
        <end position="486"/>
    </location>
</feature>
<dbReference type="SUPFAM" id="SSF81296">
    <property type="entry name" value="E set domains"/>
    <property type="match status" value="1"/>
</dbReference>
<reference evidence="4" key="1">
    <citation type="submission" date="2016-12" db="EMBL/GenBank/DDBJ databases">
        <authorList>
            <person name="Varghese N."/>
            <person name="Submissions S."/>
        </authorList>
    </citation>
    <scope>NUCLEOTIDE SEQUENCE [LARGE SCALE GENOMIC DNA]</scope>
    <source>
        <strain evidence="4">DSM 25035</strain>
    </source>
</reference>
<accession>A0A1M7Z915</accession>
<sequence>MKKFLSLGIFVVLLLGWACTEEEDENSFVVTEQILHASGDQIRVLGRVISNSQIQVSDHGFYFSLDPSFSSPIVVSLGPKEGPGRFTGLAEGLEIHQLYYVKSFMELNGEILEGNVMEVNTLNSFIESISPLYGEGGDEIIISGGNFAADTRVFFGTQEAQIIDITLESQITLTVPALKDEPSVSIKLVTQGEEQVFYENFEYQIGTYELVTTFPEAIRLYDNVFYQNNSGLYIGLGSRRRIESYYGFQKYDIGSDQWQKVSFPGNARSYSFFTDHYIGGGTAERGNNPTNIDKTFWKIDGDNFTRLADLPFESLESKAFEIGEDLYVLGTKMEEDASFRKYDASTGSWTSLPAPPDNFNAENAVFSYGGFGYVIGKDFNLWRFNPASISWDAIATYPGSLGQGYGMAQVVGDKVYIGLYRRSNQMWELDMETLTWKSKNLMPGYPQSILVGNFEKDGLLYIMRVPDISLVTDYPMDMYVFDPNGF</sequence>
<dbReference type="SUPFAM" id="SSF117281">
    <property type="entry name" value="Kelch motif"/>
    <property type="match status" value="1"/>
</dbReference>
<feature type="signal peptide" evidence="1">
    <location>
        <begin position="1"/>
        <end position="20"/>
    </location>
</feature>
<dbReference type="Proteomes" id="UP000184609">
    <property type="component" value="Unassembled WGS sequence"/>
</dbReference>
<dbReference type="CDD" id="cd00102">
    <property type="entry name" value="IPT"/>
    <property type="match status" value="1"/>
</dbReference>